<dbReference type="Proteomes" id="UP000076154">
    <property type="component" value="Unassembled WGS sequence"/>
</dbReference>
<dbReference type="Gene3D" id="1.10.238.200">
    <property type="entry name" value="Cullin, PONY binding domain"/>
    <property type="match status" value="1"/>
</dbReference>
<name>A0A369JPD7_HYPMA</name>
<feature type="domain" description="DCUN1" evidence="3">
    <location>
        <begin position="159"/>
        <end position="374"/>
    </location>
</feature>
<dbReference type="STRING" id="39966.A0A369JPD7"/>
<comment type="caution">
    <text evidence="4">The sequence shown here is derived from an EMBL/GenBank/DDBJ whole genome shotgun (WGS) entry which is preliminary data.</text>
</comment>
<gene>
    <name evidence="4" type="primary">DCUN1D5</name>
    <name evidence="4" type="ORF">Hypma_008706</name>
</gene>
<feature type="region of interest" description="Disordered" evidence="2">
    <location>
        <begin position="1"/>
        <end position="158"/>
    </location>
</feature>
<protein>
    <recommendedName>
        <fullName evidence="1">Defective in cullin neddylation protein</fullName>
    </recommendedName>
</protein>
<feature type="compositionally biased region" description="Low complexity" evidence="2">
    <location>
        <begin position="93"/>
        <end position="106"/>
    </location>
</feature>
<sequence length="388" mass="41689">MPPKRKHAETAGAEASTSTRATRSSTRSAAASKASKPAAPKKSTAKKAAPQKSGEQVDGETSAPPAKKSRTAKAVPKPAADKTKSTGKASDPSLSGSADKSGAGASFKTDDDLGHNKSPPLTTLSTTTTSSTPPPKQVVQAAKAPPAKAQPPTSSIEPYTTKRSLALFKSYADSDDPNVIGPEGFERICTDANIPFDGTLPLILAWQLGAKEMGKITIVEWTTGMDVLKISSLPALDLAIHDLENILILGKPIPTKKTQREPYDKTSFWKYCEDTKDAFHKLYLFCFSLAKPEQSRNIDMETATALWSVLLVPKFPLMGEVISFITERGSYKAANKDLWSMMLEFCETVNPNLSDYEGEGAWPTLLDDFVLSKKAQQATTSCFVPTIS</sequence>
<evidence type="ECO:0000259" key="3">
    <source>
        <dbReference type="PROSITE" id="PS51229"/>
    </source>
</evidence>
<evidence type="ECO:0000313" key="5">
    <source>
        <dbReference type="Proteomes" id="UP000076154"/>
    </source>
</evidence>
<dbReference type="InterPro" id="IPR042460">
    <property type="entry name" value="DCN1-like_PONY"/>
</dbReference>
<dbReference type="GO" id="GO:0045116">
    <property type="term" value="P:protein neddylation"/>
    <property type="evidence" value="ECO:0007669"/>
    <property type="project" value="TreeGrafter"/>
</dbReference>
<keyword evidence="5" id="KW-1185">Reference proteome</keyword>
<dbReference type="AlphaFoldDB" id="A0A369JPD7"/>
<evidence type="ECO:0000313" key="4">
    <source>
        <dbReference type="EMBL" id="RDB24091.1"/>
    </source>
</evidence>
<dbReference type="InterPro" id="IPR005176">
    <property type="entry name" value="PONY_dom"/>
</dbReference>
<dbReference type="GO" id="GO:0097602">
    <property type="term" value="F:cullin family protein binding"/>
    <property type="evidence" value="ECO:0007669"/>
    <property type="project" value="TreeGrafter"/>
</dbReference>
<dbReference type="InterPro" id="IPR014764">
    <property type="entry name" value="DCN-prot"/>
</dbReference>
<accession>A0A369JPD7</accession>
<dbReference type="PANTHER" id="PTHR12281">
    <property type="entry name" value="RP42 RELATED"/>
    <property type="match status" value="1"/>
</dbReference>
<evidence type="ECO:0000256" key="2">
    <source>
        <dbReference type="SAM" id="MobiDB-lite"/>
    </source>
</evidence>
<dbReference type="PROSITE" id="PS51229">
    <property type="entry name" value="DCUN1"/>
    <property type="match status" value="1"/>
</dbReference>
<dbReference type="GO" id="GO:0031624">
    <property type="term" value="F:ubiquitin conjugating enzyme binding"/>
    <property type="evidence" value="ECO:0007669"/>
    <property type="project" value="TreeGrafter"/>
</dbReference>
<evidence type="ECO:0000256" key="1">
    <source>
        <dbReference type="RuleBase" id="RU410713"/>
    </source>
</evidence>
<dbReference type="OrthoDB" id="27198at2759"/>
<dbReference type="InParanoid" id="A0A369JPD7"/>
<feature type="compositionally biased region" description="Low complexity" evidence="2">
    <location>
        <begin position="10"/>
        <end position="50"/>
    </location>
</feature>
<dbReference type="GO" id="GO:0032182">
    <property type="term" value="F:ubiquitin-like protein binding"/>
    <property type="evidence" value="ECO:0007669"/>
    <property type="project" value="TreeGrafter"/>
</dbReference>
<dbReference type="Pfam" id="PF03556">
    <property type="entry name" value="Cullin_binding"/>
    <property type="match status" value="1"/>
</dbReference>
<dbReference type="Gene3D" id="1.10.238.10">
    <property type="entry name" value="EF-hand"/>
    <property type="match status" value="1"/>
</dbReference>
<feature type="compositionally biased region" description="Low complexity" evidence="2">
    <location>
        <begin position="118"/>
        <end position="152"/>
    </location>
</feature>
<organism evidence="4 5">
    <name type="scientific">Hypsizygus marmoreus</name>
    <name type="common">White beech mushroom</name>
    <name type="synonym">Agaricus marmoreus</name>
    <dbReference type="NCBI Taxonomy" id="39966"/>
    <lineage>
        <taxon>Eukaryota</taxon>
        <taxon>Fungi</taxon>
        <taxon>Dikarya</taxon>
        <taxon>Basidiomycota</taxon>
        <taxon>Agaricomycotina</taxon>
        <taxon>Agaricomycetes</taxon>
        <taxon>Agaricomycetidae</taxon>
        <taxon>Agaricales</taxon>
        <taxon>Tricholomatineae</taxon>
        <taxon>Lyophyllaceae</taxon>
        <taxon>Hypsizygus</taxon>
    </lineage>
</organism>
<dbReference type="GO" id="GO:0000151">
    <property type="term" value="C:ubiquitin ligase complex"/>
    <property type="evidence" value="ECO:0007669"/>
    <property type="project" value="TreeGrafter"/>
</dbReference>
<proteinExistence type="predicted"/>
<comment type="function">
    <text evidence="1">Neddylation of cullins play an essential role in the regulation of SCF-type complexes activity.</text>
</comment>
<reference evidence="4" key="1">
    <citation type="submission" date="2018-04" db="EMBL/GenBank/DDBJ databases">
        <title>Whole genome sequencing of Hypsizygus marmoreus.</title>
        <authorList>
            <person name="Choi I.-G."/>
            <person name="Min B."/>
            <person name="Kim J.-G."/>
            <person name="Kim S."/>
            <person name="Oh Y.-L."/>
            <person name="Kong W.-S."/>
            <person name="Park H."/>
            <person name="Jeong J."/>
            <person name="Song E.-S."/>
        </authorList>
    </citation>
    <scope>NUCLEOTIDE SEQUENCE [LARGE SCALE GENOMIC DNA]</scope>
    <source>
        <strain evidence="4">51987-8</strain>
    </source>
</reference>
<dbReference type="EMBL" id="LUEZ02000045">
    <property type="protein sequence ID" value="RDB24091.1"/>
    <property type="molecule type" value="Genomic_DNA"/>
</dbReference>